<reference evidence="6 7" key="1">
    <citation type="submission" date="2020-01" db="EMBL/GenBank/DDBJ databases">
        <title>Anaeroalcalibacter tamaniensis gen. nov., sp. nov., moderately halophilic strictly anaerobic fermenter bacterium from mud volcano of Taman peninsula.</title>
        <authorList>
            <person name="Frolova A."/>
            <person name="Merkel A.Y."/>
            <person name="Slobodkin A.I."/>
        </authorList>
    </citation>
    <scope>NUCLEOTIDE SEQUENCE [LARGE SCALE GENOMIC DNA]</scope>
    <source>
        <strain evidence="6 7">F-3ap</strain>
    </source>
</reference>
<dbReference type="RefSeq" id="WP_162370549.1">
    <property type="nucleotide sequence ID" value="NZ_JAAEEH010000021.1"/>
</dbReference>
<dbReference type="PRINTS" id="PR00335">
    <property type="entry name" value="KUPTAKETRKA"/>
</dbReference>
<dbReference type="Pfam" id="PF02254">
    <property type="entry name" value="TrkA_N"/>
    <property type="match status" value="1"/>
</dbReference>
<dbReference type="InterPro" id="IPR003148">
    <property type="entry name" value="RCK_N"/>
</dbReference>
<keyword evidence="4" id="KW-0406">Ion transport</keyword>
<dbReference type="PROSITE" id="PS51201">
    <property type="entry name" value="RCK_N"/>
    <property type="match status" value="1"/>
</dbReference>
<evidence type="ECO:0000256" key="2">
    <source>
        <dbReference type="ARBA" id="ARBA00022538"/>
    </source>
</evidence>
<dbReference type="PANTHER" id="PTHR43833:SF5">
    <property type="entry name" value="TRK SYSTEM POTASSIUM UPTAKE PROTEIN TRKA"/>
    <property type="match status" value="1"/>
</dbReference>
<gene>
    <name evidence="6" type="ORF">GXN74_08725</name>
</gene>
<evidence type="ECO:0000256" key="4">
    <source>
        <dbReference type="ARBA" id="ARBA00023065"/>
    </source>
</evidence>
<evidence type="ECO:0000256" key="3">
    <source>
        <dbReference type="ARBA" id="ARBA00022958"/>
    </source>
</evidence>
<evidence type="ECO:0000256" key="1">
    <source>
        <dbReference type="ARBA" id="ARBA00022448"/>
    </source>
</evidence>
<organism evidence="6 7">
    <name type="scientific">Anaerotalea alkaliphila</name>
    <dbReference type="NCBI Taxonomy" id="2662126"/>
    <lineage>
        <taxon>Bacteria</taxon>
        <taxon>Bacillati</taxon>
        <taxon>Bacillota</taxon>
        <taxon>Clostridia</taxon>
        <taxon>Eubacteriales</taxon>
        <taxon>Anaerotalea</taxon>
    </lineage>
</organism>
<keyword evidence="7" id="KW-1185">Reference proteome</keyword>
<protein>
    <submittedName>
        <fullName evidence="6">TrkA family potassium uptake protein</fullName>
    </submittedName>
</protein>
<name>A0A7X5HWD1_9FIRM</name>
<dbReference type="GO" id="GO:0015079">
    <property type="term" value="F:potassium ion transmembrane transporter activity"/>
    <property type="evidence" value="ECO:0007669"/>
    <property type="project" value="InterPro"/>
</dbReference>
<dbReference type="PANTHER" id="PTHR43833">
    <property type="entry name" value="POTASSIUM CHANNEL PROTEIN 2-RELATED-RELATED"/>
    <property type="match status" value="1"/>
</dbReference>
<dbReference type="InterPro" id="IPR050721">
    <property type="entry name" value="Trk_Ktr_HKT_K-transport"/>
</dbReference>
<dbReference type="InterPro" id="IPR006036">
    <property type="entry name" value="K_uptake_TrkA"/>
</dbReference>
<proteinExistence type="predicted"/>
<accession>A0A7X5HWD1</accession>
<comment type="caution">
    <text evidence="6">The sequence shown here is derived from an EMBL/GenBank/DDBJ whole genome shotgun (WGS) entry which is preliminary data.</text>
</comment>
<sequence>MKILIAGGGRKIEYLVKSFLEKGHELVVVARDLDQCKALARSFDITVIHGDASVPAILDEAGAGTCDLVAALTPRDPDNLVICQLARKVYGVPHVFATVSNPHNVEVFRKLGVDNVVSATYILAKIIGRMALRSGEDEEHL</sequence>
<dbReference type="InterPro" id="IPR036291">
    <property type="entry name" value="NAD(P)-bd_dom_sf"/>
</dbReference>
<keyword evidence="1" id="KW-0813">Transport</keyword>
<dbReference type="GO" id="GO:0005886">
    <property type="term" value="C:plasma membrane"/>
    <property type="evidence" value="ECO:0007669"/>
    <property type="project" value="InterPro"/>
</dbReference>
<dbReference type="SUPFAM" id="SSF51735">
    <property type="entry name" value="NAD(P)-binding Rossmann-fold domains"/>
    <property type="match status" value="1"/>
</dbReference>
<evidence type="ECO:0000259" key="5">
    <source>
        <dbReference type="PROSITE" id="PS51201"/>
    </source>
</evidence>
<feature type="domain" description="RCK N-terminal" evidence="5">
    <location>
        <begin position="1"/>
        <end position="117"/>
    </location>
</feature>
<keyword evidence="2" id="KW-0633">Potassium transport</keyword>
<evidence type="ECO:0000313" key="7">
    <source>
        <dbReference type="Proteomes" id="UP000461585"/>
    </source>
</evidence>
<dbReference type="Proteomes" id="UP000461585">
    <property type="component" value="Unassembled WGS sequence"/>
</dbReference>
<keyword evidence="3" id="KW-0630">Potassium</keyword>
<dbReference type="AlphaFoldDB" id="A0A7X5HWD1"/>
<evidence type="ECO:0000313" key="6">
    <source>
        <dbReference type="EMBL" id="NDL67821.1"/>
    </source>
</evidence>
<dbReference type="Gene3D" id="3.40.50.720">
    <property type="entry name" value="NAD(P)-binding Rossmann-like Domain"/>
    <property type="match status" value="1"/>
</dbReference>
<dbReference type="EMBL" id="JAAEEH010000021">
    <property type="protein sequence ID" value="NDL67821.1"/>
    <property type="molecule type" value="Genomic_DNA"/>
</dbReference>